<proteinExistence type="predicted"/>
<organism evidence="1 2">
    <name type="scientific">Saccharopolyspora montiporae</name>
    <dbReference type="NCBI Taxonomy" id="2781240"/>
    <lineage>
        <taxon>Bacteria</taxon>
        <taxon>Bacillati</taxon>
        <taxon>Actinomycetota</taxon>
        <taxon>Actinomycetes</taxon>
        <taxon>Pseudonocardiales</taxon>
        <taxon>Pseudonocardiaceae</taxon>
        <taxon>Saccharopolyspora</taxon>
    </lineage>
</organism>
<dbReference type="RefSeq" id="WP_193929266.1">
    <property type="nucleotide sequence ID" value="NZ_JADEYC010000026.1"/>
</dbReference>
<dbReference type="EMBL" id="JADEYC010000026">
    <property type="protein sequence ID" value="MBE9375818.1"/>
    <property type="molecule type" value="Genomic_DNA"/>
</dbReference>
<evidence type="ECO:0000313" key="2">
    <source>
        <dbReference type="Proteomes" id="UP000598360"/>
    </source>
</evidence>
<reference evidence="1" key="1">
    <citation type="submission" date="2020-10" db="EMBL/GenBank/DDBJ databases">
        <title>Diversity and distribution of actinomycetes associated with coral in the coast of Hainan.</title>
        <authorList>
            <person name="Li F."/>
        </authorList>
    </citation>
    <scope>NUCLEOTIDE SEQUENCE</scope>
    <source>
        <strain evidence="1">HNM0983</strain>
    </source>
</reference>
<name>A0A929G2I0_9PSEU</name>
<evidence type="ECO:0000313" key="1">
    <source>
        <dbReference type="EMBL" id="MBE9375818.1"/>
    </source>
</evidence>
<protein>
    <submittedName>
        <fullName evidence="1">Uncharacterized protein</fullName>
    </submittedName>
</protein>
<gene>
    <name evidence="1" type="ORF">IQ251_15310</name>
</gene>
<sequence length="94" mass="9940">MSLPELSRGLVGEIDRALARGGVSELPADELQRLVGAVVRLYAAANEGAEREVPPVDERVATTDAVVLASALLKAQDLNPFDLALWFSRGRAAG</sequence>
<dbReference type="AlphaFoldDB" id="A0A929G2I0"/>
<comment type="caution">
    <text evidence="1">The sequence shown here is derived from an EMBL/GenBank/DDBJ whole genome shotgun (WGS) entry which is preliminary data.</text>
</comment>
<keyword evidence="2" id="KW-1185">Reference proteome</keyword>
<dbReference type="Proteomes" id="UP000598360">
    <property type="component" value="Unassembled WGS sequence"/>
</dbReference>
<accession>A0A929G2I0</accession>